<evidence type="ECO:0000313" key="2">
    <source>
        <dbReference type="Proteomes" id="UP000007953"/>
    </source>
</evidence>
<dbReference type="PATRIC" id="fig|1031711.3.peg.173"/>
<organism evidence="1 2">
    <name type="scientific">Ralstonia solanacearum (strain Po82)</name>
    <dbReference type="NCBI Taxonomy" id="1031711"/>
    <lineage>
        <taxon>Bacteria</taxon>
        <taxon>Pseudomonadati</taxon>
        <taxon>Pseudomonadota</taxon>
        <taxon>Betaproteobacteria</taxon>
        <taxon>Burkholderiales</taxon>
        <taxon>Burkholderiaceae</taxon>
        <taxon>Ralstonia</taxon>
        <taxon>Ralstonia solanacearum species complex</taxon>
    </lineage>
</organism>
<sequence length="50" mass="5027">MQCAQAAAYPCLPHLVSPKDGPMAPVVLVGHRTGGLAPIGDGRAAFVTSP</sequence>
<proteinExistence type="predicted"/>
<name>F6G6D2_RALS8</name>
<dbReference type="EMBL" id="CP002819">
    <property type="protein sequence ID" value="AEG67476.1"/>
    <property type="molecule type" value="Genomic_DNA"/>
</dbReference>
<gene>
    <name evidence="1" type="ordered locus">RSPO_c00172</name>
</gene>
<dbReference type="AlphaFoldDB" id="F6G6D2"/>
<dbReference type="Proteomes" id="UP000007953">
    <property type="component" value="Chromosome"/>
</dbReference>
<evidence type="ECO:0000313" key="1">
    <source>
        <dbReference type="EMBL" id="AEG67476.1"/>
    </source>
</evidence>
<dbReference type="KEGG" id="rsn:RSPO_c00172"/>
<accession>F6G6D2</accession>
<dbReference type="HOGENOM" id="CLU_3121838_0_0_4"/>
<reference evidence="1 2" key="1">
    <citation type="journal article" date="2011" name="J. Bacteriol.">
        <title>Complete genome sequence of the plant pathogen Ralstonia solanacearum strain Po82.</title>
        <authorList>
            <person name="Xu J."/>
            <person name="Zheng H.J."/>
            <person name="Liu L."/>
            <person name="Pan Z.C."/>
            <person name="Prior P."/>
            <person name="Tang B."/>
            <person name="Xu J.S."/>
            <person name="Zhang H."/>
            <person name="Tian Q."/>
            <person name="Zhang L.Q."/>
            <person name="Feng J."/>
        </authorList>
    </citation>
    <scope>NUCLEOTIDE SEQUENCE [LARGE SCALE GENOMIC DNA]</scope>
    <source>
        <strain evidence="1 2">Po82</strain>
    </source>
</reference>
<protein>
    <submittedName>
        <fullName evidence="1">Uncharacterized protein</fullName>
    </submittedName>
</protein>